<evidence type="ECO:0000256" key="5">
    <source>
        <dbReference type="ARBA" id="ARBA00022777"/>
    </source>
</evidence>
<dbReference type="SMART" id="SM00530">
    <property type="entry name" value="HTH_XRE"/>
    <property type="match status" value="1"/>
</dbReference>
<dbReference type="NCBIfam" id="TIGR00229">
    <property type="entry name" value="sensory_box"/>
    <property type="match status" value="1"/>
</dbReference>
<dbReference type="InterPro" id="IPR000014">
    <property type="entry name" value="PAS"/>
</dbReference>
<evidence type="ECO:0000259" key="6">
    <source>
        <dbReference type="PROSITE" id="PS50943"/>
    </source>
</evidence>
<dbReference type="InterPro" id="IPR001610">
    <property type="entry name" value="PAC"/>
</dbReference>
<dbReference type="InterPro" id="IPR001387">
    <property type="entry name" value="Cro/C1-type_HTH"/>
</dbReference>
<dbReference type="SUPFAM" id="SSF47413">
    <property type="entry name" value="lambda repressor-like DNA-binding domains"/>
    <property type="match status" value="1"/>
</dbReference>
<evidence type="ECO:0000256" key="4">
    <source>
        <dbReference type="ARBA" id="ARBA00022679"/>
    </source>
</evidence>
<name>A0A845A753_9SPHN</name>
<dbReference type="EMBL" id="WTYQ01000001">
    <property type="protein sequence ID" value="MXP24635.1"/>
    <property type="molecule type" value="Genomic_DNA"/>
</dbReference>
<dbReference type="PANTHER" id="PTHR43304">
    <property type="entry name" value="PHYTOCHROME-LIKE PROTEIN CPH1"/>
    <property type="match status" value="1"/>
</dbReference>
<dbReference type="CDD" id="cd00130">
    <property type="entry name" value="PAS"/>
    <property type="match status" value="1"/>
</dbReference>
<dbReference type="SUPFAM" id="SSF55785">
    <property type="entry name" value="PYP-like sensor domain (PAS domain)"/>
    <property type="match status" value="1"/>
</dbReference>
<dbReference type="Proteomes" id="UP000460561">
    <property type="component" value="Unassembled WGS sequence"/>
</dbReference>
<sequence length="252" mass="28125">MIHHGAFFEKMDAFGSFYAMAVARIIFEVSMSWNDISDDCLVRFLRGIARVTFLVSASGYSIDIDEWTKLTGQTREEIRGLGWIGALHKDDAARAEAAWQTAITHGTSYNTDYRIRCTDGIYRWFNARAEPVFNEDGRIIHWVGAILAIAGSNRFNTKDMIGDNFEDIRPAALRAARAMLNWSAERLAEEAGISRSTIRRLESDHSHVSARRSNIIRILDAFQAAGLILIGERGVVTGVSEDAMHLSEASPV</sequence>
<dbReference type="Pfam" id="PF08447">
    <property type="entry name" value="PAS_3"/>
    <property type="match status" value="1"/>
</dbReference>
<reference evidence="7 8" key="1">
    <citation type="submission" date="2019-12" db="EMBL/GenBank/DDBJ databases">
        <title>Genomic-based taxomic classification of the family Erythrobacteraceae.</title>
        <authorList>
            <person name="Xu L."/>
        </authorList>
    </citation>
    <scope>NUCLEOTIDE SEQUENCE [LARGE SCALE GENOMIC DNA]</scope>
    <source>
        <strain evidence="7 8">DSM 18604</strain>
    </source>
</reference>
<dbReference type="SMART" id="SM00086">
    <property type="entry name" value="PAC"/>
    <property type="match status" value="1"/>
</dbReference>
<organism evidence="7 8">
    <name type="scientific">Altericroceibacterium indicum</name>
    <dbReference type="NCBI Taxonomy" id="374177"/>
    <lineage>
        <taxon>Bacteria</taxon>
        <taxon>Pseudomonadati</taxon>
        <taxon>Pseudomonadota</taxon>
        <taxon>Alphaproteobacteria</taxon>
        <taxon>Sphingomonadales</taxon>
        <taxon>Erythrobacteraceae</taxon>
        <taxon>Altericroceibacterium</taxon>
    </lineage>
</organism>
<feature type="domain" description="HTH cro/C1-type" evidence="6">
    <location>
        <begin position="173"/>
        <end position="227"/>
    </location>
</feature>
<keyword evidence="3" id="KW-0597">Phosphoprotein</keyword>
<evidence type="ECO:0000313" key="8">
    <source>
        <dbReference type="Proteomes" id="UP000460561"/>
    </source>
</evidence>
<evidence type="ECO:0000256" key="3">
    <source>
        <dbReference type="ARBA" id="ARBA00022553"/>
    </source>
</evidence>
<evidence type="ECO:0000313" key="7">
    <source>
        <dbReference type="EMBL" id="MXP24635.1"/>
    </source>
</evidence>
<dbReference type="GO" id="GO:0004673">
    <property type="term" value="F:protein histidine kinase activity"/>
    <property type="evidence" value="ECO:0007669"/>
    <property type="project" value="UniProtKB-EC"/>
</dbReference>
<keyword evidence="5" id="KW-0418">Kinase</keyword>
<dbReference type="GO" id="GO:0003677">
    <property type="term" value="F:DNA binding"/>
    <property type="evidence" value="ECO:0007669"/>
    <property type="project" value="InterPro"/>
</dbReference>
<dbReference type="Pfam" id="PF01381">
    <property type="entry name" value="HTH_3"/>
    <property type="match status" value="1"/>
</dbReference>
<dbReference type="AlphaFoldDB" id="A0A845A753"/>
<proteinExistence type="predicted"/>
<gene>
    <name evidence="7" type="ORF">GRI39_01055</name>
</gene>
<dbReference type="CDD" id="cd00093">
    <property type="entry name" value="HTH_XRE"/>
    <property type="match status" value="1"/>
</dbReference>
<accession>A0A845A753</accession>
<dbReference type="Gene3D" id="1.10.260.40">
    <property type="entry name" value="lambda repressor-like DNA-binding domains"/>
    <property type="match status" value="1"/>
</dbReference>
<keyword evidence="8" id="KW-1185">Reference proteome</keyword>
<comment type="caution">
    <text evidence="7">The sequence shown here is derived from an EMBL/GenBank/DDBJ whole genome shotgun (WGS) entry which is preliminary data.</text>
</comment>
<dbReference type="InterPro" id="IPR052162">
    <property type="entry name" value="Sensor_kinase/Photoreceptor"/>
</dbReference>
<dbReference type="PANTHER" id="PTHR43304:SF1">
    <property type="entry name" value="PAC DOMAIN-CONTAINING PROTEIN"/>
    <property type="match status" value="1"/>
</dbReference>
<dbReference type="InterPro" id="IPR010982">
    <property type="entry name" value="Lambda_DNA-bd_dom_sf"/>
</dbReference>
<protein>
    <recommendedName>
        <fullName evidence="2">histidine kinase</fullName>
        <ecNumber evidence="2">2.7.13.3</ecNumber>
    </recommendedName>
</protein>
<comment type="catalytic activity">
    <reaction evidence="1">
        <text>ATP + protein L-histidine = ADP + protein N-phospho-L-histidine.</text>
        <dbReference type="EC" id="2.7.13.3"/>
    </reaction>
</comment>
<dbReference type="InterPro" id="IPR013655">
    <property type="entry name" value="PAS_fold_3"/>
</dbReference>
<dbReference type="InterPro" id="IPR035965">
    <property type="entry name" value="PAS-like_dom_sf"/>
</dbReference>
<dbReference type="PROSITE" id="PS50943">
    <property type="entry name" value="HTH_CROC1"/>
    <property type="match status" value="1"/>
</dbReference>
<dbReference type="Gene3D" id="3.30.450.20">
    <property type="entry name" value="PAS domain"/>
    <property type="match status" value="1"/>
</dbReference>
<evidence type="ECO:0000256" key="2">
    <source>
        <dbReference type="ARBA" id="ARBA00012438"/>
    </source>
</evidence>
<keyword evidence="4" id="KW-0808">Transferase</keyword>
<evidence type="ECO:0000256" key="1">
    <source>
        <dbReference type="ARBA" id="ARBA00000085"/>
    </source>
</evidence>
<dbReference type="EC" id="2.7.13.3" evidence="2"/>